<evidence type="ECO:0000313" key="4">
    <source>
        <dbReference type="Proteomes" id="UP001649230"/>
    </source>
</evidence>
<protein>
    <submittedName>
        <fullName evidence="3">Glycosyltransferase family 4 protein</fullName>
    </submittedName>
</protein>
<dbReference type="InterPro" id="IPR028098">
    <property type="entry name" value="Glyco_trans_4-like_N"/>
</dbReference>
<evidence type="ECO:0000259" key="2">
    <source>
        <dbReference type="Pfam" id="PF13439"/>
    </source>
</evidence>
<dbReference type="Gene3D" id="3.40.50.2000">
    <property type="entry name" value="Glycogen Phosphorylase B"/>
    <property type="match status" value="2"/>
</dbReference>
<feature type="domain" description="Glycosyl transferase family 1" evidence="1">
    <location>
        <begin position="169"/>
        <end position="332"/>
    </location>
</feature>
<dbReference type="Pfam" id="PF13439">
    <property type="entry name" value="Glyco_transf_4"/>
    <property type="match status" value="1"/>
</dbReference>
<dbReference type="PANTHER" id="PTHR12526">
    <property type="entry name" value="GLYCOSYLTRANSFERASE"/>
    <property type="match status" value="1"/>
</dbReference>
<dbReference type="CDD" id="cd03801">
    <property type="entry name" value="GT4_PimA-like"/>
    <property type="match status" value="1"/>
</dbReference>
<feature type="domain" description="Glycosyltransferase subfamily 4-like N-terminal" evidence="2">
    <location>
        <begin position="1"/>
        <end position="159"/>
    </location>
</feature>
<organism evidence="3 4">
    <name type="scientific">Paenibacillus hexagrammi</name>
    <dbReference type="NCBI Taxonomy" id="2908839"/>
    <lineage>
        <taxon>Bacteria</taxon>
        <taxon>Bacillati</taxon>
        <taxon>Bacillota</taxon>
        <taxon>Bacilli</taxon>
        <taxon>Bacillales</taxon>
        <taxon>Paenibacillaceae</taxon>
        <taxon>Paenibacillus</taxon>
    </lineage>
</organism>
<dbReference type="Proteomes" id="UP001649230">
    <property type="component" value="Chromosome"/>
</dbReference>
<keyword evidence="4" id="KW-1185">Reference proteome</keyword>
<reference evidence="3 4" key="1">
    <citation type="journal article" date="2024" name="Int. J. Syst. Evol. Microbiol.">
        <title>Paenibacillus hexagrammi sp. nov., a novel bacterium isolated from the gut content of Hexagrammos agrammus.</title>
        <authorList>
            <person name="Jung H.K."/>
            <person name="Kim D.G."/>
            <person name="Zin H."/>
            <person name="Park J."/>
            <person name="Jung H."/>
            <person name="Kim Y.O."/>
            <person name="Kong H.J."/>
            <person name="Kim J.W."/>
            <person name="Kim Y.S."/>
        </authorList>
    </citation>
    <scope>NUCLEOTIDE SEQUENCE [LARGE SCALE GENOMIC DNA]</scope>
    <source>
        <strain evidence="3 4">YPD9-1</strain>
    </source>
</reference>
<dbReference type="EMBL" id="CP090978">
    <property type="protein sequence ID" value="UJF32786.1"/>
    <property type="molecule type" value="Genomic_DNA"/>
</dbReference>
<dbReference type="RefSeq" id="WP_235119129.1">
    <property type="nucleotide sequence ID" value="NZ_CP090978.1"/>
</dbReference>
<gene>
    <name evidence="3" type="ORF">L0M14_24900</name>
</gene>
<dbReference type="SUPFAM" id="SSF53756">
    <property type="entry name" value="UDP-Glycosyltransferase/glycogen phosphorylase"/>
    <property type="match status" value="1"/>
</dbReference>
<name>A0ABY3SFU6_9BACL</name>
<evidence type="ECO:0000313" key="3">
    <source>
        <dbReference type="EMBL" id="UJF32786.1"/>
    </source>
</evidence>
<accession>A0ABY3SFU6</accession>
<dbReference type="PANTHER" id="PTHR12526:SF630">
    <property type="entry name" value="GLYCOSYLTRANSFERASE"/>
    <property type="match status" value="1"/>
</dbReference>
<dbReference type="InterPro" id="IPR001296">
    <property type="entry name" value="Glyco_trans_1"/>
</dbReference>
<evidence type="ECO:0000259" key="1">
    <source>
        <dbReference type="Pfam" id="PF00534"/>
    </source>
</evidence>
<dbReference type="Pfam" id="PF00534">
    <property type="entry name" value="Glycos_transf_1"/>
    <property type="match status" value="1"/>
</dbReference>
<sequence length="359" mass="41075">MGGSEKLLLHMLRELAAQNDSEFQHHICVIDGSGTLLSEFQATGFPTVYFMAKHGLDVKEIGKFIRYLRSQPFDIIHFHSIISTIVFAWLFNSAHIIRSDHGGRLLNTKGWKLKRDRWVMRFIDLLINKHIAVSNLVNMQLQHTYNIASSKIEVIHNGILVRPVLNNRQYLRKQLNLNEDDFVVGVVARLLHGKGVQYVIHAIKLLIEQGVACKLVIVGEGPYRGELEHITEQLSLNEYVQFTGLLTDTSEIYTLFDTFVFSSIWQESFGMTLLEALSAGIPLIAFNRGAVSEIITDGFNGFLIEPSSEELAEKILFIQRDLLLRRSLKANALQSIQDRFRLETKLNRLLEVYREVSRR</sequence>
<proteinExistence type="predicted"/>